<dbReference type="STRING" id="1891926.Fuma_01032"/>
<proteinExistence type="predicted"/>
<keyword evidence="1" id="KW-1133">Transmembrane helix</keyword>
<reference evidence="2 3" key="1">
    <citation type="journal article" date="2016" name="Front. Microbiol.">
        <title>Fuerstia marisgermanicae gen. nov., sp. nov., an Unusual Member of the Phylum Planctomycetes from the German Wadden Sea.</title>
        <authorList>
            <person name="Kohn T."/>
            <person name="Heuer A."/>
            <person name="Jogler M."/>
            <person name="Vollmers J."/>
            <person name="Boedeker C."/>
            <person name="Bunk B."/>
            <person name="Rast P."/>
            <person name="Borchert D."/>
            <person name="Glockner I."/>
            <person name="Freese H.M."/>
            <person name="Klenk H.P."/>
            <person name="Overmann J."/>
            <person name="Kaster A.K."/>
            <person name="Rohde M."/>
            <person name="Wiegand S."/>
            <person name="Jogler C."/>
        </authorList>
    </citation>
    <scope>NUCLEOTIDE SEQUENCE [LARGE SCALE GENOMIC DNA]</scope>
    <source>
        <strain evidence="2 3">NH11</strain>
    </source>
</reference>
<keyword evidence="1" id="KW-0472">Membrane</keyword>
<dbReference type="Proteomes" id="UP000187735">
    <property type="component" value="Chromosome"/>
</dbReference>
<keyword evidence="3" id="KW-1185">Reference proteome</keyword>
<dbReference type="RefSeq" id="WP_077023206.1">
    <property type="nucleotide sequence ID" value="NZ_CP017641.1"/>
</dbReference>
<dbReference type="OrthoDB" id="264874at2"/>
<organism evidence="2 3">
    <name type="scientific">Fuerstiella marisgermanici</name>
    <dbReference type="NCBI Taxonomy" id="1891926"/>
    <lineage>
        <taxon>Bacteria</taxon>
        <taxon>Pseudomonadati</taxon>
        <taxon>Planctomycetota</taxon>
        <taxon>Planctomycetia</taxon>
        <taxon>Planctomycetales</taxon>
        <taxon>Planctomycetaceae</taxon>
        <taxon>Fuerstiella</taxon>
    </lineage>
</organism>
<name>A0A1P8WBL7_9PLAN</name>
<feature type="transmembrane region" description="Helical" evidence="1">
    <location>
        <begin position="31"/>
        <end position="51"/>
    </location>
</feature>
<dbReference type="AlphaFoldDB" id="A0A1P8WBL7"/>
<dbReference type="KEGG" id="fmr:Fuma_01032"/>
<sequence>MRHAALLPHRIVVTSRTPIAGETAYDRVTSALLAGLLLLALTCGLLIAIWLQQVSFAQSTTGDDAEPTTRGVAIESDRVENKRVLVNAVVQSPEHVDEEDTAAPRQTLELMLNNLVSVVADGSAMLPPTAPQPQGGVTPVEGDGQSVFGQPRSIRRWVFDVQPPRNVASYIRMLDQLGIELGAVFPDGRIVYLSHTDGQAITNTAASVATDRRFFTTWNRGELQQLDEGLFRTAGVDVVGAKVVHMFSQELEQELVRLETAFAGRSEHQIQRTWFEIGAEGGAFRIHVTKQTGAPTPAR</sequence>
<evidence type="ECO:0000313" key="2">
    <source>
        <dbReference type="EMBL" id="APZ91444.1"/>
    </source>
</evidence>
<accession>A0A1P8WBL7</accession>
<dbReference type="EMBL" id="CP017641">
    <property type="protein sequence ID" value="APZ91444.1"/>
    <property type="molecule type" value="Genomic_DNA"/>
</dbReference>
<protein>
    <submittedName>
        <fullName evidence="2">Uncharacterized protein</fullName>
    </submittedName>
</protein>
<evidence type="ECO:0000313" key="3">
    <source>
        <dbReference type="Proteomes" id="UP000187735"/>
    </source>
</evidence>
<evidence type="ECO:0000256" key="1">
    <source>
        <dbReference type="SAM" id="Phobius"/>
    </source>
</evidence>
<keyword evidence="1" id="KW-0812">Transmembrane</keyword>
<gene>
    <name evidence="2" type="ORF">Fuma_01032</name>
</gene>